<dbReference type="OrthoDB" id="670987at2"/>
<dbReference type="AlphaFoldDB" id="A0A1H4H5F0"/>
<name>A0A1H4H5F0_9SPHI</name>
<evidence type="ECO:0000313" key="2">
    <source>
        <dbReference type="Proteomes" id="UP000198850"/>
    </source>
</evidence>
<protein>
    <submittedName>
        <fullName evidence="1">Uncharacterized protein</fullName>
    </submittedName>
</protein>
<dbReference type="EMBL" id="FNRA01000013">
    <property type="protein sequence ID" value="SEB17024.1"/>
    <property type="molecule type" value="Genomic_DNA"/>
</dbReference>
<evidence type="ECO:0000313" key="1">
    <source>
        <dbReference type="EMBL" id="SEB17024.1"/>
    </source>
</evidence>
<dbReference type="RefSeq" id="WP_090559605.1">
    <property type="nucleotide sequence ID" value="NZ_FNRA01000013.1"/>
</dbReference>
<gene>
    <name evidence="1" type="ORF">SAMN05443550_113130</name>
</gene>
<accession>A0A1H4H5F0</accession>
<sequence length="110" mass="12567">MLEQMKIDPERIIEVDYSGAAKALKPVVYKNRDLYCCIFGSNREKGVLGCGKTTEEALTDWDKNLKVRLRKAEGDDEIVQHVKTLLSNGKVANSLQEEEFISQFRPLKKH</sequence>
<proteinExistence type="predicted"/>
<organism evidence="1 2">
    <name type="scientific">Pedobacter hartonius</name>
    <dbReference type="NCBI Taxonomy" id="425514"/>
    <lineage>
        <taxon>Bacteria</taxon>
        <taxon>Pseudomonadati</taxon>
        <taxon>Bacteroidota</taxon>
        <taxon>Sphingobacteriia</taxon>
        <taxon>Sphingobacteriales</taxon>
        <taxon>Sphingobacteriaceae</taxon>
        <taxon>Pedobacter</taxon>
    </lineage>
</organism>
<keyword evidence="2" id="KW-1185">Reference proteome</keyword>
<reference evidence="1 2" key="1">
    <citation type="submission" date="2016-10" db="EMBL/GenBank/DDBJ databases">
        <authorList>
            <person name="de Groot N.N."/>
        </authorList>
    </citation>
    <scope>NUCLEOTIDE SEQUENCE [LARGE SCALE GENOMIC DNA]</scope>
    <source>
        <strain evidence="1 2">DSM 19033</strain>
    </source>
</reference>
<dbReference type="STRING" id="425514.SAMN05443550_113130"/>
<dbReference type="Proteomes" id="UP000198850">
    <property type="component" value="Unassembled WGS sequence"/>
</dbReference>